<name>G0U4J7_TRYVY</name>
<dbReference type="InterPro" id="IPR001202">
    <property type="entry name" value="WW_dom"/>
</dbReference>
<feature type="domain" description="WW" evidence="1">
    <location>
        <begin position="73"/>
        <end position="99"/>
    </location>
</feature>
<feature type="non-terminal residue" evidence="2">
    <location>
        <position position="132"/>
    </location>
</feature>
<sequence>MRRVCTAGVNVFYCVQSRACANGQTLAFPTQRDTVSMLPAIRNAMCVASPCPACPATLVMDTPLSLNDPCVSWREYYSLAHSRPYYHHLQTNETSYDIPNGFVTRFPMFHQRNKLHVDGEGRVFRFMSMGET</sequence>
<dbReference type="VEuPathDB" id="TriTrypDB:TvY486_1014040"/>
<proteinExistence type="predicted"/>
<gene>
    <name evidence="2" type="ORF">TVY486_1014040</name>
</gene>
<dbReference type="EMBL" id="HE573026">
    <property type="protein sequence ID" value="CCC52361.1"/>
    <property type="molecule type" value="Genomic_DNA"/>
</dbReference>
<dbReference type="AlphaFoldDB" id="G0U4J7"/>
<reference evidence="2" key="1">
    <citation type="journal article" date="2012" name="Proc. Natl. Acad. Sci. U.S.A.">
        <title>Antigenic diversity is generated by distinct evolutionary mechanisms in African trypanosome species.</title>
        <authorList>
            <person name="Jackson A.P."/>
            <person name="Berry A."/>
            <person name="Aslett M."/>
            <person name="Allison H.C."/>
            <person name="Burton P."/>
            <person name="Vavrova-Anderson J."/>
            <person name="Brown R."/>
            <person name="Browne H."/>
            <person name="Corton N."/>
            <person name="Hauser H."/>
            <person name="Gamble J."/>
            <person name="Gilderthorp R."/>
            <person name="Marcello L."/>
            <person name="McQuillan J."/>
            <person name="Otto T.D."/>
            <person name="Quail M.A."/>
            <person name="Sanders M.J."/>
            <person name="van Tonder A."/>
            <person name="Ginger M.L."/>
            <person name="Field M.C."/>
            <person name="Barry J.D."/>
            <person name="Hertz-Fowler C."/>
            <person name="Berriman M."/>
        </authorList>
    </citation>
    <scope>NUCLEOTIDE SEQUENCE</scope>
    <source>
        <strain evidence="2">Y486</strain>
    </source>
</reference>
<dbReference type="SUPFAM" id="SSF51045">
    <property type="entry name" value="WW domain"/>
    <property type="match status" value="1"/>
</dbReference>
<evidence type="ECO:0000259" key="1">
    <source>
        <dbReference type="PROSITE" id="PS01159"/>
    </source>
</evidence>
<accession>G0U4J7</accession>
<dbReference type="CDD" id="cd00201">
    <property type="entry name" value="WW"/>
    <property type="match status" value="1"/>
</dbReference>
<dbReference type="InterPro" id="IPR036020">
    <property type="entry name" value="WW_dom_sf"/>
</dbReference>
<organism evidence="2">
    <name type="scientific">Trypanosoma vivax (strain Y486)</name>
    <dbReference type="NCBI Taxonomy" id="1055687"/>
    <lineage>
        <taxon>Eukaryota</taxon>
        <taxon>Discoba</taxon>
        <taxon>Euglenozoa</taxon>
        <taxon>Kinetoplastea</taxon>
        <taxon>Metakinetoplastina</taxon>
        <taxon>Trypanosomatida</taxon>
        <taxon>Trypanosomatidae</taxon>
        <taxon>Trypanosoma</taxon>
        <taxon>Duttonella</taxon>
    </lineage>
</organism>
<evidence type="ECO:0000313" key="2">
    <source>
        <dbReference type="EMBL" id="CCC52361.1"/>
    </source>
</evidence>
<dbReference type="Gene3D" id="2.20.70.10">
    <property type="match status" value="1"/>
</dbReference>
<dbReference type="PROSITE" id="PS01159">
    <property type="entry name" value="WW_DOMAIN_1"/>
    <property type="match status" value="1"/>
</dbReference>
<protein>
    <recommendedName>
        <fullName evidence="1">WW domain-containing protein</fullName>
    </recommendedName>
</protein>